<feature type="region of interest" description="Disordered" evidence="1">
    <location>
        <begin position="207"/>
        <end position="237"/>
    </location>
</feature>
<reference evidence="2" key="1">
    <citation type="journal article" date="2020" name="Nature">
        <title>Giant virus diversity and host interactions through global metagenomics.</title>
        <authorList>
            <person name="Schulz F."/>
            <person name="Roux S."/>
            <person name="Paez-Espino D."/>
            <person name="Jungbluth S."/>
            <person name="Walsh D.A."/>
            <person name="Denef V.J."/>
            <person name="McMahon K.D."/>
            <person name="Konstantinidis K.T."/>
            <person name="Eloe-Fadrosh E.A."/>
            <person name="Kyrpides N.C."/>
            <person name="Woyke T."/>
        </authorList>
    </citation>
    <scope>NUCLEOTIDE SEQUENCE</scope>
    <source>
        <strain evidence="2">GVMAG-M-3300023174-134</strain>
    </source>
</reference>
<proteinExistence type="predicted"/>
<dbReference type="Gene3D" id="3.30.40.220">
    <property type="match status" value="2"/>
</dbReference>
<sequence length="603" mass="71566">MERKRCLSKNRHGDDCTFRCLGDTSFCKFHQYMTSYSKEMLAKLELCNGCKKMYYFANEQRTCENCRERAKSNKVKKKETIILCSKEGCKFKKSNDNDYCGKHQICLFEDETNELNKKLCYNYIRGCRSQLEIDYGFSRCPECLEKERKHDRERRRTVENTNTDPPLENNIRTSKYCTTCCRDLSFDKFIGTKIAETRTCNDCRENNKKQDAKRDKEHRNAIARKNDAKPERKEVKKEWNENNYEKVALKTINYRQRQMEENQEGYLIHNAEMAKKWRENNPDKMIEANENKKNSKEINYSNYKRNANMKNLDFSINYDEYCNIVTKECYYCGIIQERGFNGIDRKDQTKGYILDNCSSCCKMCNYMKGSTSDEVFIKRVEHILTFQGKIDGNLYPECFANHNTTTYSHYRGRAIKKQLEFLLTSDDFNVIIKNDCFMCGKKTGQHHENGIDRMNNTKGYTLENVNACCCECNFIKKDYLYEELINKMVLIYAKNRDKPEKIDTENENNDSVKTELLEKTMIFNEIIKNNTTISPPKNKLNENNRHMVPNKNKKTKEEIKEANRLYKQKQREKMKEKYGNEEYKKKRAQEIADSRAKKKENSV</sequence>
<dbReference type="EMBL" id="MN739579">
    <property type="protein sequence ID" value="QHT14136.1"/>
    <property type="molecule type" value="Genomic_DNA"/>
</dbReference>
<name>A0A6C0DAW4_9ZZZZ</name>
<dbReference type="AlphaFoldDB" id="A0A6C0DAW4"/>
<feature type="compositionally biased region" description="Basic and acidic residues" evidence="1">
    <location>
        <begin position="555"/>
        <end position="603"/>
    </location>
</feature>
<evidence type="ECO:0000256" key="1">
    <source>
        <dbReference type="SAM" id="MobiDB-lite"/>
    </source>
</evidence>
<feature type="region of interest" description="Disordered" evidence="1">
    <location>
        <begin position="534"/>
        <end position="603"/>
    </location>
</feature>
<evidence type="ECO:0000313" key="2">
    <source>
        <dbReference type="EMBL" id="QHT14136.1"/>
    </source>
</evidence>
<organism evidence="2">
    <name type="scientific">viral metagenome</name>
    <dbReference type="NCBI Taxonomy" id="1070528"/>
    <lineage>
        <taxon>unclassified sequences</taxon>
        <taxon>metagenomes</taxon>
        <taxon>organismal metagenomes</taxon>
    </lineage>
</organism>
<protein>
    <submittedName>
        <fullName evidence="2">Uncharacterized protein</fullName>
    </submittedName>
</protein>
<accession>A0A6C0DAW4</accession>